<gene>
    <name evidence="21" type="primary">CYAA</name>
    <name evidence="21" type="ORF">C8034_v007186</name>
</gene>
<feature type="compositionally biased region" description="Basic residues" evidence="17">
    <location>
        <begin position="446"/>
        <end position="463"/>
    </location>
</feature>
<name>A0A4R8TRJ1_9PEZI</name>
<dbReference type="InterPro" id="IPR001611">
    <property type="entry name" value="Leu-rich_rpt"/>
</dbReference>
<dbReference type="Gene3D" id="3.80.10.10">
    <property type="entry name" value="Ribonuclease Inhibitor"/>
    <property type="match status" value="3"/>
</dbReference>
<dbReference type="Gene3D" id="3.60.40.10">
    <property type="entry name" value="PPM-type phosphatase domain"/>
    <property type="match status" value="1"/>
</dbReference>
<dbReference type="FunFam" id="3.80.10.10:FF:000408">
    <property type="entry name" value="Adenylate cyclase"/>
    <property type="match status" value="1"/>
</dbReference>
<comment type="similarity">
    <text evidence="4">Belongs to the adenylyl cyclase class-3 family.</text>
</comment>
<keyword evidence="13" id="KW-0115">cAMP biosynthesis</keyword>
<dbReference type="SMART" id="SM00332">
    <property type="entry name" value="PP2Cc"/>
    <property type="match status" value="1"/>
</dbReference>
<dbReference type="EC" id="4.6.1.1" evidence="5"/>
<evidence type="ECO:0000256" key="3">
    <source>
        <dbReference type="ARBA" id="ARBA00003896"/>
    </source>
</evidence>
<keyword evidence="10" id="KW-0547">Nucleotide-binding</keyword>
<evidence type="ECO:0000256" key="12">
    <source>
        <dbReference type="ARBA" id="ARBA00022842"/>
    </source>
</evidence>
<dbReference type="SMART" id="SM00789">
    <property type="entry name" value="Ad_cyc_g-alpha"/>
    <property type="match status" value="1"/>
</dbReference>
<evidence type="ECO:0000256" key="2">
    <source>
        <dbReference type="ARBA" id="ARBA00001946"/>
    </source>
</evidence>
<feature type="compositionally biased region" description="Low complexity" evidence="17">
    <location>
        <begin position="11"/>
        <end position="23"/>
    </location>
</feature>
<keyword evidence="9" id="KW-0677">Repeat</keyword>
<evidence type="ECO:0000256" key="16">
    <source>
        <dbReference type="ARBA" id="ARBA00032637"/>
    </source>
</evidence>
<feature type="compositionally biased region" description="Polar residues" evidence="17">
    <location>
        <begin position="411"/>
        <end position="423"/>
    </location>
</feature>
<dbReference type="GO" id="GO:0004016">
    <property type="term" value="F:adenylate cyclase activity"/>
    <property type="evidence" value="ECO:0007669"/>
    <property type="project" value="UniProtKB-EC"/>
</dbReference>
<dbReference type="GO" id="GO:0005524">
    <property type="term" value="F:ATP binding"/>
    <property type="evidence" value="ECO:0007669"/>
    <property type="project" value="UniProtKB-KW"/>
</dbReference>
<dbReference type="SMART" id="SM00364">
    <property type="entry name" value="LRR_BAC"/>
    <property type="match status" value="9"/>
</dbReference>
<feature type="domain" description="PPM-type phosphatase" evidence="20">
    <location>
        <begin position="1448"/>
        <end position="1731"/>
    </location>
</feature>
<evidence type="ECO:0000256" key="13">
    <source>
        <dbReference type="ARBA" id="ARBA00022998"/>
    </source>
</evidence>
<comment type="cofactor">
    <cofactor evidence="2">
        <name>Mg(2+)</name>
        <dbReference type="ChEBI" id="CHEBI:18420"/>
    </cofactor>
</comment>
<dbReference type="SMART" id="SM00044">
    <property type="entry name" value="CYCc"/>
    <property type="match status" value="1"/>
</dbReference>
<organism evidence="21 22">
    <name type="scientific">Colletotrichum sidae</name>
    <dbReference type="NCBI Taxonomy" id="1347389"/>
    <lineage>
        <taxon>Eukaryota</taxon>
        <taxon>Fungi</taxon>
        <taxon>Dikarya</taxon>
        <taxon>Ascomycota</taxon>
        <taxon>Pezizomycotina</taxon>
        <taxon>Sordariomycetes</taxon>
        <taxon>Hypocreomycetidae</taxon>
        <taxon>Glomerellales</taxon>
        <taxon>Glomerellaceae</taxon>
        <taxon>Colletotrichum</taxon>
        <taxon>Colletotrichum orbiculare species complex</taxon>
    </lineage>
</organism>
<feature type="compositionally biased region" description="Polar residues" evidence="17">
    <location>
        <begin position="59"/>
        <end position="68"/>
    </location>
</feature>
<evidence type="ECO:0000256" key="15">
    <source>
        <dbReference type="ARBA" id="ARBA00032597"/>
    </source>
</evidence>
<comment type="function">
    <text evidence="3">Plays essential roles in regulation of cellular metabolism by catalyzing the synthesis of a second messenger, cAMP.</text>
</comment>
<evidence type="ECO:0000259" key="19">
    <source>
        <dbReference type="PROSITE" id="PS50200"/>
    </source>
</evidence>
<dbReference type="InterPro" id="IPR036457">
    <property type="entry name" value="PPM-type-like_dom_sf"/>
</dbReference>
<keyword evidence="12" id="KW-0460">Magnesium</keyword>
<feature type="compositionally biased region" description="Polar residues" evidence="17">
    <location>
        <begin position="479"/>
        <end position="491"/>
    </location>
</feature>
<dbReference type="InterPro" id="IPR013716">
    <property type="entry name" value="Adenylate_cyclase_G-a-bd"/>
</dbReference>
<dbReference type="Proteomes" id="UP000295604">
    <property type="component" value="Unassembled WGS sequence"/>
</dbReference>
<dbReference type="PROSITE" id="PS51746">
    <property type="entry name" value="PPM_2"/>
    <property type="match status" value="1"/>
</dbReference>
<dbReference type="EMBL" id="QAPF01000021">
    <property type="protein sequence ID" value="TEA21244.1"/>
    <property type="molecule type" value="Genomic_DNA"/>
</dbReference>
<comment type="catalytic activity">
    <reaction evidence="1">
        <text>ATP = 3',5'-cyclic AMP + diphosphate</text>
        <dbReference type="Rhea" id="RHEA:15389"/>
        <dbReference type="ChEBI" id="CHEBI:30616"/>
        <dbReference type="ChEBI" id="CHEBI:33019"/>
        <dbReference type="ChEBI" id="CHEBI:58165"/>
        <dbReference type="EC" id="4.6.1.1"/>
    </reaction>
</comment>
<dbReference type="Gene3D" id="3.30.70.1230">
    <property type="entry name" value="Nucleotide cyclase"/>
    <property type="match status" value="1"/>
</dbReference>
<dbReference type="InterPro" id="IPR050216">
    <property type="entry name" value="LRR_domain-containing"/>
</dbReference>
<keyword evidence="7" id="KW-0433">Leucine-rich repeat</keyword>
<feature type="compositionally biased region" description="Polar residues" evidence="17">
    <location>
        <begin position="155"/>
        <end position="164"/>
    </location>
</feature>
<feature type="region of interest" description="Disordered" evidence="17">
    <location>
        <begin position="1133"/>
        <end position="1240"/>
    </location>
</feature>
<dbReference type="Pfam" id="PF00481">
    <property type="entry name" value="PP2C"/>
    <property type="match status" value="1"/>
</dbReference>
<dbReference type="FunFam" id="3.60.40.10:FF:000055">
    <property type="entry name" value="Adenylate cyclase AcyA"/>
    <property type="match status" value="1"/>
</dbReference>
<evidence type="ECO:0000256" key="9">
    <source>
        <dbReference type="ARBA" id="ARBA00022737"/>
    </source>
</evidence>
<feature type="domain" description="Guanylate cyclase" evidence="18">
    <location>
        <begin position="1796"/>
        <end position="1933"/>
    </location>
</feature>
<dbReference type="InterPro" id="IPR055071">
    <property type="entry name" value="RA_PHLPP-like"/>
</dbReference>
<reference evidence="21 22" key="1">
    <citation type="submission" date="2018-11" db="EMBL/GenBank/DDBJ databases">
        <title>Genome sequence and assembly of Colletotrichum sidae.</title>
        <authorList>
            <person name="Gan P."/>
            <person name="Shirasu K."/>
        </authorList>
    </citation>
    <scope>NUCLEOTIDE SEQUENCE [LARGE SCALE GENOMIC DNA]</scope>
    <source>
        <strain evidence="21 22">CBS 518.97</strain>
    </source>
</reference>
<dbReference type="InterPro" id="IPR001054">
    <property type="entry name" value="A/G_cyclase"/>
</dbReference>
<keyword evidence="8" id="KW-0479">Metal-binding</keyword>
<evidence type="ECO:0000256" key="10">
    <source>
        <dbReference type="ARBA" id="ARBA00022741"/>
    </source>
</evidence>
<feature type="region of interest" description="Disordered" evidence="17">
    <location>
        <begin position="238"/>
        <end position="302"/>
    </location>
</feature>
<dbReference type="PROSITE" id="PS51450">
    <property type="entry name" value="LRR"/>
    <property type="match status" value="3"/>
</dbReference>
<keyword evidence="14" id="KW-0456">Lyase</keyword>
<proteinExistence type="inferred from homology"/>
<dbReference type="PROSITE" id="PS50125">
    <property type="entry name" value="GUANYLATE_CYCLASE_2"/>
    <property type="match status" value="1"/>
</dbReference>
<evidence type="ECO:0000256" key="5">
    <source>
        <dbReference type="ARBA" id="ARBA00012201"/>
    </source>
</evidence>
<dbReference type="SUPFAM" id="SSF52058">
    <property type="entry name" value="L domain-like"/>
    <property type="match status" value="2"/>
</dbReference>
<feature type="region of interest" description="Disordered" evidence="17">
    <location>
        <begin position="600"/>
        <end position="626"/>
    </location>
</feature>
<dbReference type="CDD" id="cd17214">
    <property type="entry name" value="RA_CYR1_like"/>
    <property type="match status" value="1"/>
</dbReference>
<evidence type="ECO:0000259" key="20">
    <source>
        <dbReference type="PROSITE" id="PS51746"/>
    </source>
</evidence>
<dbReference type="SMART" id="SM00314">
    <property type="entry name" value="RA"/>
    <property type="match status" value="1"/>
</dbReference>
<evidence type="ECO:0000313" key="22">
    <source>
        <dbReference type="Proteomes" id="UP000295604"/>
    </source>
</evidence>
<dbReference type="FunFam" id="3.80.10.10:FF:000305">
    <property type="entry name" value="Adenylate cyclase AcyA"/>
    <property type="match status" value="1"/>
</dbReference>
<sequence length="2181" mass="241368">MTRNEAGSRFSSLTSTSTDSTLSQATIRPPNSSSSTTSRKTPMRLNMDDNGSLAESDLSPAQTTSPTFASAPRGALSPASTTSNVSPFRDHRLSDFANYRRDLAILETSSGRLPTIQQQPPTATPSSTSQVAPWMSPSNGGATAHAHPHAHPHTSQSQLHTTFFNDSSDNLSVSSQLSPGFRPPTNRIAPQSSGSQDSPDGAYFGDERRPSLASITTLSSQGSKASMRRGGLQKLQGFFGEEFPGRDGSESSLHSSSGKDRSRSYSHSRPTRDRNYSNATDHARDREGSPSSSRPRTPVPAPEVVPFLYQEADDIARYGEAPVRDILSGPDRERYMNNENPNNPQNPPKTSSSGRSGHSIVHLPGHHHRHNKSIDDGKALRPTVSREDSQASLQVQQHPRERGGSAATVMYGSNRSRAQSPTPSGGYFSSKHNPSVDGATSPGGQSHHHSHTKRGILHRFKRNRDKDDAASKLREMPGSTRSLASKPSHSNFARPEPAPNTFPLNYADTEPRSNQDPRLAAYNQRSHQPFNNKFPFSSKGKARHQQRTDVPEEHIGPTDRQGGNVFVLDTNLNDMEGILTKPQPLTPMDSAFIASVEPDKDAPPVPAKPDAQNGINGNGAWNAPDSWAVRRGTEDTTYQAPDMDDVGSPPRPEEKNLAYCIRIFKSDGTFATVSMLLDSTVTDVVSQLVKKSYTGDGMENYHIILKKHSLVRVLAAPERPLLIQKKLLEQLGYDKRDKIEDIGREDNSYICRFMFLSSRESDFHSVTNDLGLGRIQKFNHVDLSGRNLITIPISLYSKAAEIITLNLSRNLSLDLPRDFIQSCQNLRDIKFNNNEARRLPPSLGKAAKLTYLDVSNNRLEQLEHAELHGLQGILKLNVANNLLKTLPQYFGAYKALRNLNISSNFLDHFPLFLCDVGSLVDLDISFNNIKSLPDEIGKLQNLEKFVITNNSLNNSLPDTIRGLSGLRELDIKYNCISNIDSVSRLPKLETLSAEHNSISQFVGTFDCVRNLKLNSNPITKFELSAPVPSLKMLNLSACQLASIGETFNNMLNLERLVLDKNYFVSLPAQIGNLSKLEHFSIANNNVAELPTSIGCLTELRVLDVRRNNIRKLPMELWWANKLETLNASSNILENFPKPASRQPRPAGEEVQTPGAVNKANPMNVLPQAMDDGLDSRRPSQNSSSTLLSVGPSPAPGADRKGSVVSVYGKGGRKTSVVSRSTSQGTVATMTPPSTRKDSTLSSRLNTTFAGSLRNLYLAENKLDDEVFDQITMLNELRVLNLSWNYINDMPQRSIKSWPQMVELYLSGNELTTLPADDLEDASLLQVLHINGNKFTNLPADISRAKKLAVLDCGSNSLKYNISNVPYDWNWNLNPNLRYLNLSGNKRLEIKQTSTGPATSNREAYHEFNRLSNLRVLGLMDVTLISPTIPDQSEDRRVRTSGSLAGHLPYGMADTMGKNEHLSTIDLVVPRFNSSDTETLLGLFDGQALSSGGSKVAKYLHENFGFHLAQELKALKTRDNETPADALRRAFLSLNKDLVTVAVQHTTDDRSERSAQKTHRLPSVASPVILSREDLNSGGVATVVYLSHTELYVANVGDAQAIIIATDGTHKVLTKKHDPAEPSERLRIRDAGGWVSRNGRLNDLLEVSRAFGYVDLMPAVQAAPNVSHRTINEHDDIIIIATKEFWEYLDPALVVDFARQERTDLMRASQKLRDLAIAYGATNKIMVMMISVADLKRRVERSRLHRGQSMSLYPSGVPDDLQQLPRRGKRNKGDVDVLDSNLQRLEAEIPAPTGNVSIAFTDIKNSTTLWEMYPAAMRSAIKLHNEVMRRQLRRIGGYEVKTEGDAFMVSFPTATSALLWCFAVQTSLLEVNWPAEVLNSVSCQPVFDKDNALIFKGLSVRMGIHYGEAVSEMDPVTRRMDYFGPMVNKASRISSVADGGQITVSSDFISEIQRCLETYQDTDRSGSTGSEDTFDDDEGFAFTIRKDLRSLSSQGFEVKEMGEKKLKGLENPEVVYSLYPHSLAGRIEAHQQPEARIEVDKPAMLQAGSELAFDTESIWALWRVSLRLEMLCSSLENVSGRGLQPPETELLERMKHRGGEVTERFLLNFMEHQVSRIETCVTTLSLRHIVMGKPPLNQLDDLRMPITSILDQVGEQMAELARYKALYGELSESDQGSDTVQE</sequence>
<feature type="domain" description="Ras-associating" evidence="19">
    <location>
        <begin position="659"/>
        <end position="748"/>
    </location>
</feature>
<dbReference type="GO" id="GO:0005737">
    <property type="term" value="C:cytoplasm"/>
    <property type="evidence" value="ECO:0007669"/>
    <property type="project" value="TreeGrafter"/>
</dbReference>
<feature type="region of interest" description="Disordered" evidence="17">
    <location>
        <begin position="328"/>
        <end position="516"/>
    </location>
</feature>
<dbReference type="FunFam" id="3.80.10.10:FF:000220">
    <property type="entry name" value="Adenylate cyclase AcyA"/>
    <property type="match status" value="1"/>
</dbReference>
<feature type="region of interest" description="Disordered" evidence="17">
    <location>
        <begin position="110"/>
        <end position="207"/>
    </location>
</feature>
<dbReference type="GO" id="GO:0000287">
    <property type="term" value="F:magnesium ion binding"/>
    <property type="evidence" value="ECO:0007669"/>
    <property type="project" value="InterPro"/>
</dbReference>
<evidence type="ECO:0000256" key="6">
    <source>
        <dbReference type="ARBA" id="ARBA00021420"/>
    </source>
</evidence>
<evidence type="ECO:0000256" key="1">
    <source>
        <dbReference type="ARBA" id="ARBA00001593"/>
    </source>
</evidence>
<dbReference type="PANTHER" id="PTHR48051">
    <property type="match status" value="1"/>
</dbReference>
<feature type="compositionally biased region" description="Basic and acidic residues" evidence="17">
    <location>
        <begin position="372"/>
        <end position="389"/>
    </location>
</feature>
<evidence type="ECO:0000256" key="7">
    <source>
        <dbReference type="ARBA" id="ARBA00022614"/>
    </source>
</evidence>
<dbReference type="InterPro" id="IPR000159">
    <property type="entry name" value="RA_dom"/>
</dbReference>
<feature type="region of interest" description="Disordered" evidence="17">
    <location>
        <begin position="1"/>
        <end position="89"/>
    </location>
</feature>
<dbReference type="PANTHER" id="PTHR48051:SF1">
    <property type="entry name" value="RAS SUPPRESSOR PROTEIN 1"/>
    <property type="match status" value="1"/>
</dbReference>
<feature type="compositionally biased region" description="Basic and acidic residues" evidence="17">
    <location>
        <begin position="270"/>
        <end position="288"/>
    </location>
</feature>
<accession>A0A4R8TRJ1</accession>
<dbReference type="CDD" id="cd07302">
    <property type="entry name" value="CHD"/>
    <property type="match status" value="1"/>
</dbReference>
<dbReference type="SMART" id="SM00369">
    <property type="entry name" value="LRR_TYP"/>
    <property type="match status" value="11"/>
</dbReference>
<dbReference type="InterPro" id="IPR029787">
    <property type="entry name" value="Nucleotide_cyclase"/>
</dbReference>
<dbReference type="Pfam" id="PF13855">
    <property type="entry name" value="LRR_8"/>
    <property type="match status" value="3"/>
</dbReference>
<dbReference type="GO" id="GO:0006171">
    <property type="term" value="P:cAMP biosynthetic process"/>
    <property type="evidence" value="ECO:0007669"/>
    <property type="project" value="UniProtKB-KW"/>
</dbReference>
<feature type="region of interest" description="Disordered" evidence="17">
    <location>
        <begin position="1748"/>
        <end position="1771"/>
    </location>
</feature>
<dbReference type="SUPFAM" id="SSF81606">
    <property type="entry name" value="PP2C-like"/>
    <property type="match status" value="1"/>
</dbReference>
<dbReference type="InterPro" id="IPR001932">
    <property type="entry name" value="PPM-type_phosphatase-like_dom"/>
</dbReference>
<dbReference type="Pfam" id="PF08509">
    <property type="entry name" value="Ad_cyc_g-alpha"/>
    <property type="match status" value="1"/>
</dbReference>
<dbReference type="Pfam" id="PF00211">
    <property type="entry name" value="Guanylate_cyc"/>
    <property type="match status" value="1"/>
</dbReference>
<dbReference type="PROSITE" id="PS50200">
    <property type="entry name" value="RA"/>
    <property type="match status" value="1"/>
</dbReference>
<protein>
    <recommendedName>
        <fullName evidence="6">Adenylate cyclase</fullName>
        <ecNumber evidence="5">4.6.1.1</ecNumber>
    </recommendedName>
    <alternativeName>
        <fullName evidence="15">ATP pyrophosphate-lyase</fullName>
    </alternativeName>
    <alternativeName>
        <fullName evidence="16">Adenylyl cyclase</fullName>
    </alternativeName>
</protein>
<feature type="compositionally biased region" description="Polar residues" evidence="17">
    <location>
        <begin position="1178"/>
        <end position="1187"/>
    </location>
</feature>
<evidence type="ECO:0000256" key="4">
    <source>
        <dbReference type="ARBA" id="ARBA00005381"/>
    </source>
</evidence>
<dbReference type="SUPFAM" id="SSF55073">
    <property type="entry name" value="Nucleotide cyclase"/>
    <property type="match status" value="1"/>
</dbReference>
<dbReference type="Pfam" id="PF23010">
    <property type="entry name" value="RA_3"/>
    <property type="match status" value="1"/>
</dbReference>
<keyword evidence="11" id="KW-0067">ATP-binding</keyword>
<dbReference type="InterPro" id="IPR003591">
    <property type="entry name" value="Leu-rich_rpt_typical-subtyp"/>
</dbReference>
<keyword evidence="22" id="KW-1185">Reference proteome</keyword>
<dbReference type="InterPro" id="IPR032675">
    <property type="entry name" value="LRR_dom_sf"/>
</dbReference>
<comment type="caution">
    <text evidence="21">The sequence shown here is derived from an EMBL/GenBank/DDBJ whole genome shotgun (WGS) entry which is preliminary data.</text>
</comment>
<dbReference type="CDD" id="cd00143">
    <property type="entry name" value="PP2Cc"/>
    <property type="match status" value="1"/>
</dbReference>
<evidence type="ECO:0000256" key="14">
    <source>
        <dbReference type="ARBA" id="ARBA00023239"/>
    </source>
</evidence>
<feature type="compositionally biased region" description="Low complexity" evidence="17">
    <location>
        <begin position="114"/>
        <end position="130"/>
    </location>
</feature>
<evidence type="ECO:0000256" key="17">
    <source>
        <dbReference type="SAM" id="MobiDB-lite"/>
    </source>
</evidence>
<evidence type="ECO:0000259" key="18">
    <source>
        <dbReference type="PROSITE" id="PS50125"/>
    </source>
</evidence>
<evidence type="ECO:0000256" key="8">
    <source>
        <dbReference type="ARBA" id="ARBA00022723"/>
    </source>
</evidence>
<evidence type="ECO:0000313" key="21">
    <source>
        <dbReference type="EMBL" id="TEA21244.1"/>
    </source>
</evidence>
<dbReference type="GO" id="GO:0035556">
    <property type="term" value="P:intracellular signal transduction"/>
    <property type="evidence" value="ECO:0007669"/>
    <property type="project" value="InterPro"/>
</dbReference>
<feature type="compositionally biased region" description="Basic and acidic residues" evidence="17">
    <location>
        <begin position="464"/>
        <end position="475"/>
    </location>
</feature>
<feature type="compositionally biased region" description="Polar residues" evidence="17">
    <location>
        <begin position="188"/>
        <end position="198"/>
    </location>
</feature>
<feature type="compositionally biased region" description="Low complexity" evidence="17">
    <location>
        <begin position="165"/>
        <end position="178"/>
    </location>
</feature>
<feature type="compositionally biased region" description="Polar residues" evidence="17">
    <location>
        <begin position="1215"/>
        <end position="1240"/>
    </location>
</feature>
<evidence type="ECO:0000256" key="11">
    <source>
        <dbReference type="ARBA" id="ARBA00022840"/>
    </source>
</evidence>